<dbReference type="Pfam" id="PF17784">
    <property type="entry name" value="Sulfotransfer_4"/>
    <property type="match status" value="1"/>
</dbReference>
<dbReference type="EMBL" id="GEEE01012028">
    <property type="protein sequence ID" value="JAP51197.1"/>
    <property type="molecule type" value="Transcribed_RNA"/>
</dbReference>
<feature type="signal peptide" evidence="2">
    <location>
        <begin position="1"/>
        <end position="17"/>
    </location>
</feature>
<dbReference type="EMBL" id="GEEE01011431">
    <property type="protein sequence ID" value="JAP51794.1"/>
    <property type="molecule type" value="Transcribed_RNA"/>
</dbReference>
<name>A0A0X3PJ54_SCHSO</name>
<feature type="chain" id="PRO_5007440207" evidence="2">
    <location>
        <begin position="18"/>
        <end position="175"/>
    </location>
</feature>
<evidence type="ECO:0000256" key="2">
    <source>
        <dbReference type="SAM" id="SignalP"/>
    </source>
</evidence>
<dbReference type="InterPro" id="IPR027417">
    <property type="entry name" value="P-loop_NTPase"/>
</dbReference>
<organism evidence="3">
    <name type="scientific">Schistocephalus solidus</name>
    <name type="common">Tapeworm</name>
    <dbReference type="NCBI Taxonomy" id="70667"/>
    <lineage>
        <taxon>Eukaryota</taxon>
        <taxon>Metazoa</taxon>
        <taxon>Spiralia</taxon>
        <taxon>Lophotrochozoa</taxon>
        <taxon>Platyhelminthes</taxon>
        <taxon>Cestoda</taxon>
        <taxon>Eucestoda</taxon>
        <taxon>Diphyllobothriidea</taxon>
        <taxon>Diphyllobothriidae</taxon>
        <taxon>Schistocephalus</taxon>
    </lineage>
</organism>
<dbReference type="AlphaFoldDB" id="A0A0X3PJ54"/>
<dbReference type="InterPro" id="IPR040632">
    <property type="entry name" value="Sulfotransfer_4"/>
</dbReference>
<proteinExistence type="predicted"/>
<sequence length="175" mass="20261">MLELHILLKVILTVRDADDWVASCRATVMSEEMLRKPTIGRRLVHWWSNTSSLLDLHDAMFKCSFGENFLQASDEELKQAYLRWNEEVIATVQKERLLVFNAEDGWKPLCNFLGLEQPVDLPYPHANRRTEMAQILDTQLNRGRLLNCLILILACGMLLVSATMFCQQCNLRSFF</sequence>
<keyword evidence="1" id="KW-1133">Transmembrane helix</keyword>
<reference evidence="3" key="1">
    <citation type="submission" date="2016-01" db="EMBL/GenBank/DDBJ databases">
        <title>Reference transcriptome for the parasite Schistocephalus solidus: insights into the molecular evolution of parasitism.</title>
        <authorList>
            <person name="Hebert F.O."/>
            <person name="Grambauer S."/>
            <person name="Barber I."/>
            <person name="Landry C.R."/>
            <person name="Aubin-Horth N."/>
        </authorList>
    </citation>
    <scope>NUCLEOTIDE SEQUENCE</scope>
</reference>
<keyword evidence="1" id="KW-0812">Transmembrane</keyword>
<dbReference type="EMBL" id="GEEE01005174">
    <property type="protein sequence ID" value="JAP58051.1"/>
    <property type="molecule type" value="Transcribed_RNA"/>
</dbReference>
<keyword evidence="2" id="KW-0732">Signal</keyword>
<keyword evidence="1" id="KW-0472">Membrane</keyword>
<evidence type="ECO:0000313" key="3">
    <source>
        <dbReference type="EMBL" id="JAP51794.1"/>
    </source>
</evidence>
<accession>A0A0X3PJ54</accession>
<protein>
    <submittedName>
        <fullName evidence="3">Uncharacterized protein</fullName>
    </submittedName>
</protein>
<gene>
    <name evidence="3" type="ORF">TR123041</name>
</gene>
<dbReference type="SUPFAM" id="SSF52540">
    <property type="entry name" value="P-loop containing nucleoside triphosphate hydrolases"/>
    <property type="match status" value="1"/>
</dbReference>
<dbReference type="PANTHER" id="PTHR36978">
    <property type="entry name" value="P-LOOP CONTAINING NUCLEOTIDE TRIPHOSPHATE HYDROLASE"/>
    <property type="match status" value="1"/>
</dbReference>
<feature type="transmembrane region" description="Helical" evidence="1">
    <location>
        <begin position="145"/>
        <end position="165"/>
    </location>
</feature>
<dbReference type="Gene3D" id="3.40.50.300">
    <property type="entry name" value="P-loop containing nucleotide triphosphate hydrolases"/>
    <property type="match status" value="1"/>
</dbReference>
<evidence type="ECO:0000256" key="1">
    <source>
        <dbReference type="SAM" id="Phobius"/>
    </source>
</evidence>
<dbReference type="PANTHER" id="PTHR36978:SF4">
    <property type="entry name" value="P-LOOP CONTAINING NUCLEOSIDE TRIPHOSPHATE HYDROLASE PROTEIN"/>
    <property type="match status" value="1"/>
</dbReference>